<dbReference type="EMBL" id="PEZP01000021">
    <property type="protein sequence ID" value="PIT98259.1"/>
    <property type="molecule type" value="Genomic_DNA"/>
</dbReference>
<evidence type="ECO:0000313" key="3">
    <source>
        <dbReference type="Proteomes" id="UP000230731"/>
    </source>
</evidence>
<dbReference type="InterPro" id="IPR006342">
    <property type="entry name" value="FkbM_mtfrase"/>
</dbReference>
<dbReference type="Pfam" id="PF05050">
    <property type="entry name" value="Methyltransf_21"/>
    <property type="match status" value="1"/>
</dbReference>
<dbReference type="GO" id="GO:0008171">
    <property type="term" value="F:O-methyltransferase activity"/>
    <property type="evidence" value="ECO:0007669"/>
    <property type="project" value="TreeGrafter"/>
</dbReference>
<evidence type="ECO:0000313" key="2">
    <source>
        <dbReference type="EMBL" id="PIT98259.1"/>
    </source>
</evidence>
<dbReference type="PANTHER" id="PTHR36973">
    <property type="entry name" value="SLL1456 PROTEIN-RELATED"/>
    <property type="match status" value="1"/>
</dbReference>
<evidence type="ECO:0000259" key="1">
    <source>
        <dbReference type="Pfam" id="PF05050"/>
    </source>
</evidence>
<name>A0A2M6WZQ0_9BACT</name>
<comment type="caution">
    <text evidence="2">The sequence shown here is derived from an EMBL/GenBank/DDBJ whole genome shotgun (WGS) entry which is preliminary data.</text>
</comment>
<reference evidence="3" key="1">
    <citation type="submission" date="2017-09" db="EMBL/GenBank/DDBJ databases">
        <title>Depth-based differentiation of microbial function through sediment-hosted aquifers and enrichment of novel symbionts in the deep terrestrial subsurface.</title>
        <authorList>
            <person name="Probst A.J."/>
            <person name="Ladd B."/>
            <person name="Jarett J.K."/>
            <person name="Geller-Mcgrath D.E."/>
            <person name="Sieber C.M.K."/>
            <person name="Emerson J.B."/>
            <person name="Anantharaman K."/>
            <person name="Thomas B.C."/>
            <person name="Malmstrom R."/>
            <person name="Stieglmeier M."/>
            <person name="Klingl A."/>
            <person name="Woyke T."/>
            <person name="Ryan C.M."/>
            <person name="Banfield J.F."/>
        </authorList>
    </citation>
    <scope>NUCLEOTIDE SEQUENCE [LARGE SCALE GENOMIC DNA]</scope>
</reference>
<sequence>MDYHSLRQQLSDAPLRFGLIGARGGLPDYWQPLEQYLQIIGFEPDERSFAALPQDKHHHYLPLGLADAAGTQTLYLTKKEGVSSIYHPNQQLLSQFAVAPEFTVIGTKEIPVDTLDNIRRSAELPPVDFMQFDTQGSELPILRGSEETLKATLGIEIEVEFAPMYENQPLFSDIDPYLRARGFTLFDLRGYYFKRTRAYALGGPKGQLLSADAIYLRTIDSLLEMLQLQKPSEVRKTIRRLITICLVYGYADYALAITEELPEKEAHPLRRVINDSVPAAVPDFPGRGRLAVLLRRLTARLLPLKPSGVHRETLGNANIDK</sequence>
<dbReference type="AlphaFoldDB" id="A0A2M6WZQ0"/>
<protein>
    <recommendedName>
        <fullName evidence="1">Methyltransferase FkbM domain-containing protein</fullName>
    </recommendedName>
</protein>
<dbReference type="Gene3D" id="3.40.50.150">
    <property type="entry name" value="Vaccinia Virus protein VP39"/>
    <property type="match status" value="1"/>
</dbReference>
<proteinExistence type="predicted"/>
<gene>
    <name evidence="2" type="ORF">COT71_01805</name>
</gene>
<accession>A0A2M6WZQ0</accession>
<dbReference type="SUPFAM" id="SSF53335">
    <property type="entry name" value="S-adenosyl-L-methionine-dependent methyltransferases"/>
    <property type="match status" value="1"/>
</dbReference>
<feature type="domain" description="Methyltransferase FkbM" evidence="1">
    <location>
        <begin position="39"/>
        <end position="184"/>
    </location>
</feature>
<dbReference type="InterPro" id="IPR053188">
    <property type="entry name" value="FkbM_Methyltransferase"/>
</dbReference>
<dbReference type="Proteomes" id="UP000230731">
    <property type="component" value="Unassembled WGS sequence"/>
</dbReference>
<dbReference type="InterPro" id="IPR029063">
    <property type="entry name" value="SAM-dependent_MTases_sf"/>
</dbReference>
<organism evidence="2 3">
    <name type="scientific">Candidatus Andersenbacteria bacterium CG10_big_fil_rev_8_21_14_0_10_54_11</name>
    <dbReference type="NCBI Taxonomy" id="1974485"/>
    <lineage>
        <taxon>Bacteria</taxon>
        <taxon>Candidatus Anderseniibacteriota</taxon>
    </lineage>
</organism>
<dbReference type="PANTHER" id="PTHR36973:SF4">
    <property type="entry name" value="NODULATION PROTEIN"/>
    <property type="match status" value="1"/>
</dbReference>